<sequence length="139" mass="14694">MGRDLAKPVTAATAGAFAYSPEKIANAVYDGRLGNLPGSDDGWTFRGRGGSQITGRANYQKLSTTIGLDLIADPDLVNSPAHFLECAVADFVQCGCLPFAAADDSPHVTLRLNGGLIGLAQRRAWLVRWKAALRPPSIA</sequence>
<accession>A0A963YR02</accession>
<evidence type="ECO:0000259" key="1">
    <source>
        <dbReference type="Pfam" id="PF00182"/>
    </source>
</evidence>
<gene>
    <name evidence="2" type="ORF">ASILVAE211_06085</name>
</gene>
<dbReference type="Pfam" id="PF00182">
    <property type="entry name" value="Glyco_hydro_19"/>
    <property type="match status" value="1"/>
</dbReference>
<dbReference type="GO" id="GO:0016998">
    <property type="term" value="P:cell wall macromolecule catabolic process"/>
    <property type="evidence" value="ECO:0007669"/>
    <property type="project" value="InterPro"/>
</dbReference>
<reference evidence="2" key="2">
    <citation type="submission" date="2021-01" db="EMBL/GenBank/DDBJ databases">
        <authorList>
            <person name="Mieszkin S."/>
            <person name="Pouder E."/>
            <person name="Alain K."/>
        </authorList>
    </citation>
    <scope>NUCLEOTIDE SEQUENCE</scope>
    <source>
        <strain evidence="2">HW T2.11</strain>
    </source>
</reference>
<dbReference type="Proteomes" id="UP000708298">
    <property type="component" value="Unassembled WGS sequence"/>
</dbReference>
<dbReference type="InterPro" id="IPR000726">
    <property type="entry name" value="Glyco_hydro_19_cat"/>
</dbReference>
<evidence type="ECO:0000313" key="2">
    <source>
        <dbReference type="EMBL" id="MCB8874745.1"/>
    </source>
</evidence>
<dbReference type="SUPFAM" id="SSF53955">
    <property type="entry name" value="Lysozyme-like"/>
    <property type="match status" value="1"/>
</dbReference>
<evidence type="ECO:0000313" key="3">
    <source>
        <dbReference type="Proteomes" id="UP000708298"/>
    </source>
</evidence>
<dbReference type="AlphaFoldDB" id="A0A963YR02"/>
<reference evidence="2" key="1">
    <citation type="journal article" date="2021" name="Microorganisms">
        <title>Acidisoma silvae sp. nov. and Acidisomacellulosilytica sp. nov., Two Acidophilic Bacteria Isolated from Decaying Wood, Hydrolyzing Cellulose and Producing Poly-3-hydroxybutyrate.</title>
        <authorList>
            <person name="Mieszkin S."/>
            <person name="Pouder E."/>
            <person name="Uroz S."/>
            <person name="Simon-Colin C."/>
            <person name="Alain K."/>
        </authorList>
    </citation>
    <scope>NUCLEOTIDE SEQUENCE</scope>
    <source>
        <strain evidence="2">HW T2.11</strain>
    </source>
</reference>
<dbReference type="GO" id="GO:0006032">
    <property type="term" value="P:chitin catabolic process"/>
    <property type="evidence" value="ECO:0007669"/>
    <property type="project" value="InterPro"/>
</dbReference>
<proteinExistence type="predicted"/>
<feature type="domain" description="Glycoside hydrolase family 19 catalytic" evidence="1">
    <location>
        <begin position="13"/>
        <end position="81"/>
    </location>
</feature>
<comment type="caution">
    <text evidence="2">The sequence shown here is derived from an EMBL/GenBank/DDBJ whole genome shotgun (WGS) entry which is preliminary data.</text>
</comment>
<organism evidence="2 3">
    <name type="scientific">Acidisoma silvae</name>
    <dbReference type="NCBI Taxonomy" id="2802396"/>
    <lineage>
        <taxon>Bacteria</taxon>
        <taxon>Pseudomonadati</taxon>
        <taxon>Pseudomonadota</taxon>
        <taxon>Alphaproteobacteria</taxon>
        <taxon>Acetobacterales</taxon>
        <taxon>Acidocellaceae</taxon>
        <taxon>Acidisoma</taxon>
    </lineage>
</organism>
<protein>
    <recommendedName>
        <fullName evidence="1">Glycoside hydrolase family 19 catalytic domain-containing protein</fullName>
    </recommendedName>
</protein>
<dbReference type="EMBL" id="JAESVB010000002">
    <property type="protein sequence ID" value="MCB8874745.1"/>
    <property type="molecule type" value="Genomic_DNA"/>
</dbReference>
<name>A0A963YR02_9PROT</name>
<keyword evidence="3" id="KW-1185">Reference proteome</keyword>
<dbReference type="InterPro" id="IPR023346">
    <property type="entry name" value="Lysozyme-like_dom_sf"/>
</dbReference>
<dbReference type="Gene3D" id="1.10.530.10">
    <property type="match status" value="1"/>
</dbReference>
<dbReference type="GO" id="GO:0004568">
    <property type="term" value="F:chitinase activity"/>
    <property type="evidence" value="ECO:0007669"/>
    <property type="project" value="InterPro"/>
</dbReference>